<dbReference type="InterPro" id="IPR010218">
    <property type="entry name" value="NADH_DH_suC"/>
</dbReference>
<evidence type="ECO:0000313" key="6">
    <source>
        <dbReference type="Proteomes" id="UP000240357"/>
    </source>
</evidence>
<organism evidence="5 6">
    <name type="scientific">Adhaeribacter arboris</name>
    <dbReference type="NCBI Taxonomy" id="2072846"/>
    <lineage>
        <taxon>Bacteria</taxon>
        <taxon>Pseudomonadati</taxon>
        <taxon>Bacteroidota</taxon>
        <taxon>Cytophagia</taxon>
        <taxon>Cytophagales</taxon>
        <taxon>Hymenobacteraceae</taxon>
        <taxon>Adhaeribacter</taxon>
    </lineage>
</organism>
<dbReference type="Gene3D" id="3.30.460.80">
    <property type="entry name" value="NADH:ubiquinone oxidoreductase, 30kDa subunit"/>
    <property type="match status" value="1"/>
</dbReference>
<keyword evidence="3" id="KW-0874">Quinone</keyword>
<comment type="similarity">
    <text evidence="1 3">Belongs to the complex I 30 kDa subunit family.</text>
</comment>
<comment type="subcellular location">
    <subcellularLocation>
        <location evidence="3">Cell membrane</location>
        <topology evidence="3">Peripheral membrane protein</topology>
        <orientation evidence="3">Cytoplasmic side</orientation>
    </subcellularLocation>
</comment>
<keyword evidence="3" id="KW-0472">Membrane</keyword>
<dbReference type="Proteomes" id="UP000240357">
    <property type="component" value="Unassembled WGS sequence"/>
</dbReference>
<dbReference type="SUPFAM" id="SSF143243">
    <property type="entry name" value="Nqo5-like"/>
    <property type="match status" value="1"/>
</dbReference>
<evidence type="ECO:0000256" key="2">
    <source>
        <dbReference type="ARBA" id="ARBA00022448"/>
    </source>
</evidence>
<comment type="subunit">
    <text evidence="3">NDH-1 is composed of 14 different subunits. Subunits NuoB, C, D, E, F, and G constitute the peripheral sector of the complex.</text>
</comment>
<protein>
    <recommendedName>
        <fullName evidence="3">NADH-quinone oxidoreductase subunit C</fullName>
        <ecNumber evidence="3">7.1.1.-</ecNumber>
    </recommendedName>
    <alternativeName>
        <fullName evidence="3">NADH dehydrogenase I subunit C</fullName>
    </alternativeName>
    <alternativeName>
        <fullName evidence="3">NDH-1 subunit C</fullName>
    </alternativeName>
</protein>
<evidence type="ECO:0000259" key="4">
    <source>
        <dbReference type="Pfam" id="PF00329"/>
    </source>
</evidence>
<dbReference type="GO" id="GO:0008137">
    <property type="term" value="F:NADH dehydrogenase (ubiquinone) activity"/>
    <property type="evidence" value="ECO:0007669"/>
    <property type="project" value="InterPro"/>
</dbReference>
<dbReference type="PANTHER" id="PTHR10884">
    <property type="entry name" value="NADH DEHYDROGENASE UBIQUINONE IRON-SULFUR PROTEIN 3"/>
    <property type="match status" value="1"/>
</dbReference>
<dbReference type="EMBL" id="PYFT01000001">
    <property type="protein sequence ID" value="PSR56612.1"/>
    <property type="molecule type" value="Genomic_DNA"/>
</dbReference>
<keyword evidence="3" id="KW-1003">Cell membrane</keyword>
<dbReference type="RefSeq" id="WP_106932791.1">
    <property type="nucleotide sequence ID" value="NZ_PYFT01000001.1"/>
</dbReference>
<dbReference type="HAMAP" id="MF_01357">
    <property type="entry name" value="NDH1_NuoC"/>
    <property type="match status" value="1"/>
</dbReference>
<dbReference type="GO" id="GO:0050136">
    <property type="term" value="F:NADH dehydrogenase (quinone) (non-electrogenic) activity"/>
    <property type="evidence" value="ECO:0007669"/>
    <property type="project" value="UniProtKB-UniRule"/>
</dbReference>
<sequence length="168" mass="19955">MEPLTNQILLENLTKKFGDSLFDIWEPYGLLTLTTTRDSLLPLLEYLYHDEYMQMNFLTTMCGVHYPEKQDAELGVVYHVHSLVHNVRIRIKIFFPIEDPRVPTLTNLYSTANWMERETYDFYGVIFEGHPNLIRILNVEDMNYHPLRKQYALEDGTREDKVDTFFGR</sequence>
<evidence type="ECO:0000313" key="5">
    <source>
        <dbReference type="EMBL" id="PSR56612.1"/>
    </source>
</evidence>
<dbReference type="PANTHER" id="PTHR10884:SF14">
    <property type="entry name" value="NADH DEHYDROGENASE [UBIQUINONE] IRON-SULFUR PROTEIN 3, MITOCHONDRIAL"/>
    <property type="match status" value="1"/>
</dbReference>
<dbReference type="GO" id="GO:0048038">
    <property type="term" value="F:quinone binding"/>
    <property type="evidence" value="ECO:0007669"/>
    <property type="project" value="UniProtKB-KW"/>
</dbReference>
<accession>A0A2T2YM76</accession>
<reference evidence="5 6" key="1">
    <citation type="submission" date="2018-03" db="EMBL/GenBank/DDBJ databases">
        <title>Adhaeribacter sp. HMF7605 Genome sequencing and assembly.</title>
        <authorList>
            <person name="Kang H."/>
            <person name="Kang J."/>
            <person name="Cha I."/>
            <person name="Kim H."/>
            <person name="Joh K."/>
        </authorList>
    </citation>
    <scope>NUCLEOTIDE SEQUENCE [LARGE SCALE GENOMIC DNA]</scope>
    <source>
        <strain evidence="5 6">HMF7605</strain>
    </source>
</reference>
<dbReference type="OrthoDB" id="9803286at2"/>
<comment type="catalytic activity">
    <reaction evidence="3">
        <text>a quinone + NADH + 5 H(+)(in) = a quinol + NAD(+) + 4 H(+)(out)</text>
        <dbReference type="Rhea" id="RHEA:57888"/>
        <dbReference type="ChEBI" id="CHEBI:15378"/>
        <dbReference type="ChEBI" id="CHEBI:24646"/>
        <dbReference type="ChEBI" id="CHEBI:57540"/>
        <dbReference type="ChEBI" id="CHEBI:57945"/>
        <dbReference type="ChEBI" id="CHEBI:132124"/>
    </reaction>
</comment>
<proteinExistence type="inferred from homology"/>
<dbReference type="Pfam" id="PF00329">
    <property type="entry name" value="Complex1_30kDa"/>
    <property type="match status" value="1"/>
</dbReference>
<gene>
    <name evidence="3" type="primary">nuoC</name>
    <name evidence="5" type="ORF">AHMF7605_25510</name>
</gene>
<keyword evidence="3" id="KW-0520">NAD</keyword>
<dbReference type="InterPro" id="IPR037232">
    <property type="entry name" value="NADH_quin_OxRdtase_su_C/D-like"/>
</dbReference>
<keyword evidence="2 3" id="KW-0813">Transport</keyword>
<comment type="caution">
    <text evidence="5">The sequence shown here is derived from an EMBL/GenBank/DDBJ whole genome shotgun (WGS) entry which is preliminary data.</text>
</comment>
<feature type="domain" description="NADH:ubiquinone oxidoreductase 30kDa subunit" evidence="4">
    <location>
        <begin position="34"/>
        <end position="155"/>
    </location>
</feature>
<keyword evidence="6" id="KW-1185">Reference proteome</keyword>
<comment type="function">
    <text evidence="3">NDH-1 shuttles electrons from NADH, via FMN and iron-sulfur (Fe-S) centers, to quinones in the respiratory chain. The immediate electron acceptor for the enzyme in this species is believed to be a menaquinone. Couples the redox reaction to proton translocation (for every two electrons transferred, four hydrogen ions are translocated across the cytoplasmic membrane), and thus conserves the redox energy in a proton gradient.</text>
</comment>
<evidence type="ECO:0000256" key="1">
    <source>
        <dbReference type="ARBA" id="ARBA00007569"/>
    </source>
</evidence>
<name>A0A2T2YM76_9BACT</name>
<keyword evidence="3" id="KW-1278">Translocase</keyword>
<dbReference type="EC" id="7.1.1.-" evidence="3"/>
<dbReference type="GO" id="GO:0005886">
    <property type="term" value="C:plasma membrane"/>
    <property type="evidence" value="ECO:0007669"/>
    <property type="project" value="UniProtKB-SubCell"/>
</dbReference>
<dbReference type="InterPro" id="IPR001268">
    <property type="entry name" value="NADH_UbQ_OxRdtase_30kDa_su"/>
</dbReference>
<evidence type="ECO:0000256" key="3">
    <source>
        <dbReference type="HAMAP-Rule" id="MF_01357"/>
    </source>
</evidence>
<dbReference type="AlphaFoldDB" id="A0A2T2YM76"/>